<keyword evidence="2" id="KW-1185">Reference proteome</keyword>
<dbReference type="Gene3D" id="1.20.1260.10">
    <property type="match status" value="1"/>
</dbReference>
<protein>
    <submittedName>
        <fullName evidence="1">Ferritin-like metal-binding protein YciE</fullName>
    </submittedName>
</protein>
<name>A0A841K1Z5_9BACT</name>
<comment type="caution">
    <text evidence="1">The sequence shown here is derived from an EMBL/GenBank/DDBJ whole genome shotgun (WGS) entry which is preliminary data.</text>
</comment>
<dbReference type="SUPFAM" id="SSF47240">
    <property type="entry name" value="Ferritin-like"/>
    <property type="match status" value="1"/>
</dbReference>
<dbReference type="InterPro" id="IPR012347">
    <property type="entry name" value="Ferritin-like"/>
</dbReference>
<dbReference type="RefSeq" id="WP_050060349.1">
    <property type="nucleotide sequence ID" value="NZ_JACHEK010000010.1"/>
</dbReference>
<reference evidence="1 2" key="1">
    <citation type="submission" date="2020-08" db="EMBL/GenBank/DDBJ databases">
        <title>Genomic Encyclopedia of Type Strains, Phase IV (KMG-IV): sequencing the most valuable type-strain genomes for metagenomic binning, comparative biology and taxonomic classification.</title>
        <authorList>
            <person name="Goeker M."/>
        </authorList>
    </citation>
    <scope>NUCLEOTIDE SEQUENCE [LARGE SCALE GENOMIC DNA]</scope>
    <source>
        <strain evidence="1 2">DSM 103733</strain>
    </source>
</reference>
<dbReference type="Proteomes" id="UP000538666">
    <property type="component" value="Unassembled WGS sequence"/>
</dbReference>
<proteinExistence type="predicted"/>
<evidence type="ECO:0000313" key="1">
    <source>
        <dbReference type="EMBL" id="MBB6146617.1"/>
    </source>
</evidence>
<gene>
    <name evidence="1" type="ORF">HNQ77_004596</name>
</gene>
<dbReference type="PANTHER" id="PTHR30565">
    <property type="entry name" value="PROTEIN YCIF"/>
    <property type="match status" value="1"/>
</dbReference>
<dbReference type="EMBL" id="JACHEK010000010">
    <property type="protein sequence ID" value="MBB6146617.1"/>
    <property type="molecule type" value="Genomic_DNA"/>
</dbReference>
<dbReference type="OrthoDB" id="9795056at2"/>
<dbReference type="InterPro" id="IPR009078">
    <property type="entry name" value="Ferritin-like_SF"/>
</dbReference>
<dbReference type="InterPro" id="IPR010287">
    <property type="entry name" value="DUF892_YciF-like"/>
</dbReference>
<dbReference type="Pfam" id="PF05974">
    <property type="entry name" value="DUF892"/>
    <property type="match status" value="1"/>
</dbReference>
<evidence type="ECO:0000313" key="2">
    <source>
        <dbReference type="Proteomes" id="UP000538666"/>
    </source>
</evidence>
<organism evidence="1 2">
    <name type="scientific">Silvibacterium bohemicum</name>
    <dbReference type="NCBI Taxonomy" id="1577686"/>
    <lineage>
        <taxon>Bacteria</taxon>
        <taxon>Pseudomonadati</taxon>
        <taxon>Acidobacteriota</taxon>
        <taxon>Terriglobia</taxon>
        <taxon>Terriglobales</taxon>
        <taxon>Acidobacteriaceae</taxon>
        <taxon>Silvibacterium</taxon>
    </lineage>
</organism>
<dbReference type="PANTHER" id="PTHR30565:SF9">
    <property type="entry name" value="PROTEIN YCIF"/>
    <property type="match status" value="1"/>
</dbReference>
<sequence length="167" mass="18338">MKLFSANIEDLRSLYIANLKKALDMEQKITKALPDLIEKSSDSTLAAAFSNHLEETRGHVTRVEALLHKHIGESETETCKVINGLTTEASDTIKDVTDPAVRDIALVGAAQQVEHHEIAVYGTLRSWARLLGLNDDAAILKSIEAEEVKADQTLTQISERVNYEAAA</sequence>
<accession>A0A841K1Z5</accession>
<dbReference type="AlphaFoldDB" id="A0A841K1Z5"/>
<dbReference type="InterPro" id="IPR047114">
    <property type="entry name" value="YciF"/>
</dbReference>